<dbReference type="InterPro" id="IPR013860">
    <property type="entry name" value="AreA_GATA"/>
</dbReference>
<dbReference type="PANTHER" id="PTHR28051">
    <property type="entry name" value="PROTEIN MTL1-RELATED"/>
    <property type="match status" value="1"/>
</dbReference>
<proteinExistence type="predicted"/>
<feature type="compositionally biased region" description="Low complexity" evidence="1">
    <location>
        <begin position="726"/>
        <end position="739"/>
    </location>
</feature>
<organism evidence="3 4">
    <name type="scientific">Dioszegia hungarica</name>
    <dbReference type="NCBI Taxonomy" id="4972"/>
    <lineage>
        <taxon>Eukaryota</taxon>
        <taxon>Fungi</taxon>
        <taxon>Dikarya</taxon>
        <taxon>Basidiomycota</taxon>
        <taxon>Agaricomycotina</taxon>
        <taxon>Tremellomycetes</taxon>
        <taxon>Tremellales</taxon>
        <taxon>Bulleribasidiaceae</taxon>
        <taxon>Dioszegia</taxon>
    </lineage>
</organism>
<feature type="compositionally biased region" description="Low complexity" evidence="1">
    <location>
        <begin position="653"/>
        <end position="662"/>
    </location>
</feature>
<feature type="compositionally biased region" description="Polar residues" evidence="1">
    <location>
        <begin position="471"/>
        <end position="480"/>
    </location>
</feature>
<dbReference type="InterPro" id="IPR052292">
    <property type="entry name" value="Glucose_repression_reg"/>
</dbReference>
<dbReference type="GO" id="GO:0005773">
    <property type="term" value="C:vacuole"/>
    <property type="evidence" value="ECO:0007669"/>
    <property type="project" value="GOC"/>
</dbReference>
<keyword evidence="4" id="KW-1185">Reference proteome</keyword>
<evidence type="ECO:0000313" key="3">
    <source>
        <dbReference type="EMBL" id="KAI9636999.1"/>
    </source>
</evidence>
<dbReference type="GO" id="GO:0042149">
    <property type="term" value="P:cellular response to glucose starvation"/>
    <property type="evidence" value="ECO:0007669"/>
    <property type="project" value="TreeGrafter"/>
</dbReference>
<reference evidence="3" key="1">
    <citation type="journal article" date="2022" name="G3 (Bethesda)">
        <title>High quality genome of the basidiomycete yeast Dioszegia hungarica PDD-24b-2 isolated from cloud water.</title>
        <authorList>
            <person name="Jarrige D."/>
            <person name="Haridas S."/>
            <person name="Bleykasten-Grosshans C."/>
            <person name="Joly M."/>
            <person name="Nadalig T."/>
            <person name="Sancelme M."/>
            <person name="Vuilleumier S."/>
            <person name="Grigoriev I.V."/>
            <person name="Amato P."/>
            <person name="Bringel F."/>
        </authorList>
    </citation>
    <scope>NUCLEOTIDE SEQUENCE</scope>
    <source>
        <strain evidence="3">PDD-24b-2</strain>
    </source>
</reference>
<gene>
    <name evidence="3" type="ORF">MKK02DRAFT_34061</name>
</gene>
<protein>
    <submittedName>
        <fullName evidence="3">Regulation of carbohydrate metabolism-related protein</fullName>
    </submittedName>
</protein>
<accession>A0AA38HDH3</accession>
<dbReference type="GO" id="GO:0007039">
    <property type="term" value="P:protein catabolic process in the vacuole"/>
    <property type="evidence" value="ECO:0007669"/>
    <property type="project" value="TreeGrafter"/>
</dbReference>
<feature type="domain" description="Nitrogen regulatory protein areA GATA-like" evidence="2">
    <location>
        <begin position="48"/>
        <end position="75"/>
    </location>
</feature>
<feature type="compositionally biased region" description="Low complexity" evidence="1">
    <location>
        <begin position="629"/>
        <end position="644"/>
    </location>
</feature>
<evidence type="ECO:0000256" key="1">
    <source>
        <dbReference type="SAM" id="MobiDB-lite"/>
    </source>
</evidence>
<dbReference type="AlphaFoldDB" id="A0AA38HDH3"/>
<sequence length="752" mass="78676">MAQIIPSITSLPVDSSAAPSVEDIQDRLPSICVDYLSHDWSEEDVWASWRNMTRHKHEIANGVRLENASWRTWQKQRNKLKTISPETLNWLKDSDVTWLYGPLHTASVEPVRPPREATTAERLGIDGVGIDRPMERPVVSGPVKKPILKHRTLSEMLTIPMPASPILESYASGADGDVDDIDDHRPGLIQTKSDTNIIRSRNGMGSGNRRKSPSRAPISGKNTPKDGTQTPVNQIEDPLHTGGSSKRHISFNTFVEQCMAIDDPSEMPTIDSDEDEMLEMRSSSSRSSRPSLPRTASTGSAGSDHLTIAKIAPTMLKTQAFSNSDQLPQMRYQPPAEYLSPVAHFGGSPSPREDWGDEGDGGSHDYFGGPTFQADETKVQSVPVHQGYRAPTVSQPPSQPKWRQGQQASPAPGSAAAGVGGQPSSIDSSTSSSSASLQSASPQSSTPVPARSILKVRAPGPTPPEPASPPSNYFNYTPSAATGIGGMRGQYPDGVNTGASGTSPLVSPAGVDDRGGRGRTTSRERGSSAYDRSVSRGTTSSSTSGTSISPGASRSPVGAQRKPQPPQAQVADRGMFVENVDAKPSEAEDMEIEEDEAPERGTTPTPHSSPQAKPTIQNNKSGGEAVHQAESAASGAAAAAAAGGPRLGGSAFGRLQGQGQRRVVSGGDAGLGGYHNNDDDDGSSIMGRAANIANTAKDLFGALWYGANQPSGGAGAGAGGPGTGAGASAAQGSDAQNQAKKTGRHKRGASMG</sequence>
<feature type="compositionally biased region" description="Basic residues" evidence="1">
    <location>
        <begin position="741"/>
        <end position="752"/>
    </location>
</feature>
<dbReference type="GeneID" id="77728051"/>
<feature type="compositionally biased region" description="Acidic residues" evidence="1">
    <location>
        <begin position="587"/>
        <end position="597"/>
    </location>
</feature>
<feature type="region of interest" description="Disordered" evidence="1">
    <location>
        <begin position="339"/>
        <end position="685"/>
    </location>
</feature>
<dbReference type="Proteomes" id="UP001164286">
    <property type="component" value="Unassembled WGS sequence"/>
</dbReference>
<comment type="caution">
    <text evidence="3">The sequence shown here is derived from an EMBL/GenBank/DDBJ whole genome shotgun (WGS) entry which is preliminary data.</text>
</comment>
<feature type="region of interest" description="Disordered" evidence="1">
    <location>
        <begin position="276"/>
        <end position="305"/>
    </location>
</feature>
<feature type="compositionally biased region" description="Low complexity" evidence="1">
    <location>
        <begin position="404"/>
        <end position="446"/>
    </location>
</feature>
<feature type="region of interest" description="Disordered" evidence="1">
    <location>
        <begin position="710"/>
        <end position="752"/>
    </location>
</feature>
<dbReference type="PANTHER" id="PTHR28051:SF1">
    <property type="entry name" value="PROTEIN MTL1-RELATED"/>
    <property type="match status" value="1"/>
</dbReference>
<feature type="compositionally biased region" description="Pro residues" evidence="1">
    <location>
        <begin position="460"/>
        <end position="469"/>
    </location>
</feature>
<dbReference type="RefSeq" id="XP_052946776.1">
    <property type="nucleotide sequence ID" value="XM_053088846.1"/>
</dbReference>
<name>A0AA38HDH3_9TREE</name>
<feature type="compositionally biased region" description="Low complexity" evidence="1">
    <location>
        <begin position="280"/>
        <end position="294"/>
    </location>
</feature>
<evidence type="ECO:0000313" key="4">
    <source>
        <dbReference type="Proteomes" id="UP001164286"/>
    </source>
</evidence>
<feature type="compositionally biased region" description="Polar residues" evidence="1">
    <location>
        <begin position="602"/>
        <end position="621"/>
    </location>
</feature>
<feature type="region of interest" description="Disordered" evidence="1">
    <location>
        <begin position="177"/>
        <end position="246"/>
    </location>
</feature>
<feature type="compositionally biased region" description="Low complexity" evidence="1">
    <location>
        <begin position="535"/>
        <end position="553"/>
    </location>
</feature>
<dbReference type="Pfam" id="PF08550">
    <property type="entry name" value="GATA_AreA"/>
    <property type="match status" value="1"/>
</dbReference>
<feature type="compositionally biased region" description="Gly residues" evidence="1">
    <location>
        <begin position="712"/>
        <end position="725"/>
    </location>
</feature>
<dbReference type="EMBL" id="JAKWFO010000005">
    <property type="protein sequence ID" value="KAI9636999.1"/>
    <property type="molecule type" value="Genomic_DNA"/>
</dbReference>
<feature type="compositionally biased region" description="Basic and acidic residues" evidence="1">
    <location>
        <begin position="511"/>
        <end position="526"/>
    </location>
</feature>
<feature type="compositionally biased region" description="Polar residues" evidence="1">
    <location>
        <begin position="220"/>
        <end position="233"/>
    </location>
</feature>
<evidence type="ECO:0000259" key="2">
    <source>
        <dbReference type="Pfam" id="PF08550"/>
    </source>
</evidence>